<dbReference type="GO" id="GO:0004370">
    <property type="term" value="F:glycerol kinase activity"/>
    <property type="evidence" value="ECO:0007669"/>
    <property type="project" value="TreeGrafter"/>
</dbReference>
<dbReference type="PANTHER" id="PTHR10196">
    <property type="entry name" value="SUGAR KINASE"/>
    <property type="match status" value="1"/>
</dbReference>
<dbReference type="EMBL" id="HBUF01182289">
    <property type="protein sequence ID" value="CAG6655612.1"/>
    <property type="molecule type" value="Transcribed_RNA"/>
</dbReference>
<keyword evidence="5" id="KW-0067">ATP-binding</keyword>
<dbReference type="SUPFAM" id="SSF53067">
    <property type="entry name" value="Actin-like ATPase domain"/>
    <property type="match status" value="1"/>
</dbReference>
<reference evidence="7" key="1">
    <citation type="submission" date="2021-05" db="EMBL/GenBank/DDBJ databases">
        <authorList>
            <person name="Alioto T."/>
            <person name="Alioto T."/>
            <person name="Gomez Garrido J."/>
        </authorList>
    </citation>
    <scope>NUCLEOTIDE SEQUENCE</scope>
</reference>
<proteinExistence type="inferred from homology"/>
<keyword evidence="2" id="KW-0808">Transferase</keyword>
<sequence length="153" mass="16899">MELDGWQRRRQICNGRFKRFSDHADEHRDLAMGPYAMWCIGDQNAALLGQNCLKPGLAKSTYGTGGFLLYNTGTHRVMSRQGLLTTVGYKLGDEPAIYALEGSVAVAGAAINWMRDNMGLISGVDEVETLADSHRHTGDVYFVTFLVCLILQV</sequence>
<dbReference type="GO" id="GO:0006641">
    <property type="term" value="P:triglyceride metabolic process"/>
    <property type="evidence" value="ECO:0007669"/>
    <property type="project" value="TreeGrafter"/>
</dbReference>
<dbReference type="AlphaFoldDB" id="A0A8D8RTR6"/>
<evidence type="ECO:0000256" key="2">
    <source>
        <dbReference type="ARBA" id="ARBA00022679"/>
    </source>
</evidence>
<dbReference type="Gene3D" id="3.30.420.40">
    <property type="match status" value="1"/>
</dbReference>
<dbReference type="GO" id="GO:0006071">
    <property type="term" value="P:glycerol metabolic process"/>
    <property type="evidence" value="ECO:0007669"/>
    <property type="project" value="TreeGrafter"/>
</dbReference>
<keyword evidence="3" id="KW-0547">Nucleotide-binding</keyword>
<accession>A0A8D8RTR6</accession>
<dbReference type="PANTHER" id="PTHR10196:SF69">
    <property type="entry name" value="GLYCEROL KINASE"/>
    <property type="match status" value="1"/>
</dbReference>
<evidence type="ECO:0000256" key="1">
    <source>
        <dbReference type="ARBA" id="ARBA00009156"/>
    </source>
</evidence>
<evidence type="ECO:0000256" key="4">
    <source>
        <dbReference type="ARBA" id="ARBA00022777"/>
    </source>
</evidence>
<dbReference type="GO" id="GO:0005524">
    <property type="term" value="F:ATP binding"/>
    <property type="evidence" value="ECO:0007669"/>
    <property type="project" value="UniProtKB-KW"/>
</dbReference>
<organism evidence="7">
    <name type="scientific">Cacopsylla melanoneura</name>
    <dbReference type="NCBI Taxonomy" id="428564"/>
    <lineage>
        <taxon>Eukaryota</taxon>
        <taxon>Metazoa</taxon>
        <taxon>Ecdysozoa</taxon>
        <taxon>Arthropoda</taxon>
        <taxon>Hexapoda</taxon>
        <taxon>Insecta</taxon>
        <taxon>Pterygota</taxon>
        <taxon>Neoptera</taxon>
        <taxon>Paraneoptera</taxon>
        <taxon>Hemiptera</taxon>
        <taxon>Sternorrhyncha</taxon>
        <taxon>Psylloidea</taxon>
        <taxon>Psyllidae</taxon>
        <taxon>Psyllinae</taxon>
        <taxon>Cacopsylla</taxon>
    </lineage>
</organism>
<evidence type="ECO:0000313" key="7">
    <source>
        <dbReference type="EMBL" id="CAG6655612.1"/>
    </source>
</evidence>
<comment type="similarity">
    <text evidence="1">Belongs to the FGGY kinase family.</text>
</comment>
<dbReference type="GO" id="GO:0005739">
    <property type="term" value="C:mitochondrion"/>
    <property type="evidence" value="ECO:0007669"/>
    <property type="project" value="TreeGrafter"/>
</dbReference>
<keyword evidence="4 7" id="KW-0418">Kinase</keyword>
<name>A0A8D8RTR6_9HEMI</name>
<feature type="domain" description="Carbohydrate kinase FGGY C-terminal" evidence="6">
    <location>
        <begin position="59"/>
        <end position="143"/>
    </location>
</feature>
<dbReference type="Pfam" id="PF02782">
    <property type="entry name" value="FGGY_C"/>
    <property type="match status" value="1"/>
</dbReference>
<evidence type="ECO:0000256" key="3">
    <source>
        <dbReference type="ARBA" id="ARBA00022741"/>
    </source>
</evidence>
<evidence type="ECO:0000259" key="6">
    <source>
        <dbReference type="Pfam" id="PF02782"/>
    </source>
</evidence>
<protein>
    <submittedName>
        <fullName evidence="7">Glycerol kinase</fullName>
    </submittedName>
</protein>
<evidence type="ECO:0000256" key="5">
    <source>
        <dbReference type="ARBA" id="ARBA00022840"/>
    </source>
</evidence>
<dbReference type="InterPro" id="IPR018485">
    <property type="entry name" value="FGGY_C"/>
</dbReference>
<dbReference type="GO" id="GO:0046167">
    <property type="term" value="P:glycerol-3-phosphate biosynthetic process"/>
    <property type="evidence" value="ECO:0007669"/>
    <property type="project" value="TreeGrafter"/>
</dbReference>
<dbReference type="InterPro" id="IPR043129">
    <property type="entry name" value="ATPase_NBD"/>
</dbReference>